<evidence type="ECO:0000256" key="2">
    <source>
        <dbReference type="ARBA" id="ARBA00008807"/>
    </source>
</evidence>
<feature type="transmembrane region" description="Helical" evidence="9">
    <location>
        <begin position="459"/>
        <end position="481"/>
    </location>
</feature>
<dbReference type="Pfam" id="PF03169">
    <property type="entry name" value="OPT"/>
    <property type="match status" value="1"/>
</dbReference>
<evidence type="ECO:0000256" key="8">
    <source>
        <dbReference type="ARBA" id="ARBA00023136"/>
    </source>
</evidence>
<evidence type="ECO:0000313" key="11">
    <source>
        <dbReference type="Proteomes" id="UP000078512"/>
    </source>
</evidence>
<dbReference type="NCBIfam" id="TIGR00727">
    <property type="entry name" value="ISP4_OPT"/>
    <property type="match status" value="1"/>
</dbReference>
<keyword evidence="8 9" id="KW-0472">Membrane</keyword>
<dbReference type="GO" id="GO:0015031">
    <property type="term" value="P:protein transport"/>
    <property type="evidence" value="ECO:0007669"/>
    <property type="project" value="UniProtKB-KW"/>
</dbReference>
<keyword evidence="4 9" id="KW-0812">Transmembrane</keyword>
<feature type="transmembrane region" description="Helical" evidence="9">
    <location>
        <begin position="131"/>
        <end position="151"/>
    </location>
</feature>
<protein>
    <submittedName>
        <fullName evidence="10">OPT superfamily oligopeptide transporter</fullName>
    </submittedName>
</protein>
<evidence type="ECO:0000313" key="10">
    <source>
        <dbReference type="EMBL" id="OAQ28359.1"/>
    </source>
</evidence>
<evidence type="ECO:0000256" key="6">
    <source>
        <dbReference type="ARBA" id="ARBA00022927"/>
    </source>
</evidence>
<dbReference type="PANTHER" id="PTHR22601">
    <property type="entry name" value="ISP4 LIKE PROTEIN"/>
    <property type="match status" value="1"/>
</dbReference>
<keyword evidence="7 9" id="KW-1133">Transmembrane helix</keyword>
<organism evidence="10 11">
    <name type="scientific">Linnemannia elongata AG-77</name>
    <dbReference type="NCBI Taxonomy" id="1314771"/>
    <lineage>
        <taxon>Eukaryota</taxon>
        <taxon>Fungi</taxon>
        <taxon>Fungi incertae sedis</taxon>
        <taxon>Mucoromycota</taxon>
        <taxon>Mortierellomycotina</taxon>
        <taxon>Mortierellomycetes</taxon>
        <taxon>Mortierellales</taxon>
        <taxon>Mortierellaceae</taxon>
        <taxon>Linnemannia</taxon>
    </lineage>
</organism>
<feature type="transmembrane region" description="Helical" evidence="9">
    <location>
        <begin position="307"/>
        <end position="327"/>
    </location>
</feature>
<comment type="subcellular location">
    <subcellularLocation>
        <location evidence="1">Membrane</location>
        <topology evidence="1">Multi-pass membrane protein</topology>
    </subcellularLocation>
</comment>
<evidence type="ECO:0000256" key="9">
    <source>
        <dbReference type="SAM" id="Phobius"/>
    </source>
</evidence>
<feature type="transmembrane region" description="Helical" evidence="9">
    <location>
        <begin position="229"/>
        <end position="247"/>
    </location>
</feature>
<evidence type="ECO:0000256" key="7">
    <source>
        <dbReference type="ARBA" id="ARBA00022989"/>
    </source>
</evidence>
<dbReference type="NCBIfam" id="TIGR00728">
    <property type="entry name" value="OPT_sfam"/>
    <property type="match status" value="1"/>
</dbReference>
<evidence type="ECO:0000256" key="5">
    <source>
        <dbReference type="ARBA" id="ARBA00022856"/>
    </source>
</evidence>
<evidence type="ECO:0000256" key="1">
    <source>
        <dbReference type="ARBA" id="ARBA00004141"/>
    </source>
</evidence>
<keyword evidence="11" id="KW-1185">Reference proteome</keyword>
<feature type="transmembrane region" description="Helical" evidence="9">
    <location>
        <begin position="59"/>
        <end position="79"/>
    </location>
</feature>
<dbReference type="AlphaFoldDB" id="A0A197JVP6"/>
<feature type="transmembrane region" description="Helical" evidence="9">
    <location>
        <begin position="544"/>
        <end position="564"/>
    </location>
</feature>
<name>A0A197JVP6_9FUNG</name>
<dbReference type="InterPro" id="IPR004648">
    <property type="entry name" value="Oligpept_transpt"/>
</dbReference>
<feature type="transmembrane region" description="Helical" evidence="9">
    <location>
        <begin position="86"/>
        <end position="106"/>
    </location>
</feature>
<feature type="transmembrane region" description="Helical" evidence="9">
    <location>
        <begin position="614"/>
        <end position="632"/>
    </location>
</feature>
<dbReference type="Proteomes" id="UP000078512">
    <property type="component" value="Unassembled WGS sequence"/>
</dbReference>
<dbReference type="InterPro" id="IPR004813">
    <property type="entry name" value="OPT"/>
</dbReference>
<reference evidence="10 11" key="1">
    <citation type="submission" date="2016-05" db="EMBL/GenBank/DDBJ databases">
        <title>Genome sequencing reveals origins of a unique bacterial endosymbiosis in the earliest lineages of terrestrial Fungi.</title>
        <authorList>
            <consortium name="DOE Joint Genome Institute"/>
            <person name="Uehling J."/>
            <person name="Gryganskyi A."/>
            <person name="Hameed K."/>
            <person name="Tschaplinski T."/>
            <person name="Misztal P."/>
            <person name="Wu S."/>
            <person name="Desiro A."/>
            <person name="Vande Pol N."/>
            <person name="Du Z.-Y."/>
            <person name="Zienkiewicz A."/>
            <person name="Zienkiewicz K."/>
            <person name="Morin E."/>
            <person name="Tisserant E."/>
            <person name="Splivallo R."/>
            <person name="Hainaut M."/>
            <person name="Henrissat B."/>
            <person name="Ohm R."/>
            <person name="Kuo A."/>
            <person name="Yan J."/>
            <person name="Lipzen A."/>
            <person name="Nolan M."/>
            <person name="Labutti K."/>
            <person name="Barry K."/>
            <person name="Goldstein A."/>
            <person name="Labbe J."/>
            <person name="Schadt C."/>
            <person name="Tuskan G."/>
            <person name="Grigoriev I."/>
            <person name="Martin F."/>
            <person name="Vilgalys R."/>
            <person name="Bonito G."/>
        </authorList>
    </citation>
    <scope>NUCLEOTIDE SEQUENCE [LARGE SCALE GENOMIC DNA]</scope>
    <source>
        <strain evidence="10 11">AG-77</strain>
    </source>
</reference>
<keyword evidence="6" id="KW-0653">Protein transport</keyword>
<feature type="transmembrane region" description="Helical" evidence="9">
    <location>
        <begin position="187"/>
        <end position="208"/>
    </location>
</feature>
<keyword evidence="5" id="KW-0571">Peptide transport</keyword>
<feature type="transmembrane region" description="Helical" evidence="9">
    <location>
        <begin position="267"/>
        <end position="286"/>
    </location>
</feature>
<evidence type="ECO:0000256" key="3">
    <source>
        <dbReference type="ARBA" id="ARBA00022448"/>
    </source>
</evidence>
<accession>A0A197JVP6</accession>
<feature type="transmembrane region" description="Helical" evidence="9">
    <location>
        <begin position="662"/>
        <end position="679"/>
    </location>
</feature>
<feature type="transmembrane region" description="Helical" evidence="9">
    <location>
        <begin position="584"/>
        <end position="602"/>
    </location>
</feature>
<gene>
    <name evidence="10" type="ORF">K457DRAFT_20298</name>
</gene>
<keyword evidence="3" id="KW-0813">Transport</keyword>
<dbReference type="GO" id="GO:0016020">
    <property type="term" value="C:membrane"/>
    <property type="evidence" value="ECO:0007669"/>
    <property type="project" value="UniProtKB-SubCell"/>
</dbReference>
<dbReference type="GO" id="GO:0035673">
    <property type="term" value="F:oligopeptide transmembrane transporter activity"/>
    <property type="evidence" value="ECO:0007669"/>
    <property type="project" value="InterPro"/>
</dbReference>
<dbReference type="OrthoDB" id="9986677at2759"/>
<feature type="transmembrane region" description="Helical" evidence="9">
    <location>
        <begin position="432"/>
        <end position="453"/>
    </location>
</feature>
<proteinExistence type="inferred from homology"/>
<feature type="transmembrane region" description="Helical" evidence="9">
    <location>
        <begin position="163"/>
        <end position="181"/>
    </location>
</feature>
<evidence type="ECO:0000256" key="4">
    <source>
        <dbReference type="ARBA" id="ARBA00022692"/>
    </source>
</evidence>
<feature type="transmembrane region" description="Helical" evidence="9">
    <location>
        <begin position="376"/>
        <end position="401"/>
    </location>
</feature>
<feature type="transmembrane region" description="Helical" evidence="9">
    <location>
        <begin position="691"/>
        <end position="712"/>
    </location>
</feature>
<comment type="similarity">
    <text evidence="2">Belongs to the oligopeptide OPT transporter family.</text>
</comment>
<dbReference type="EMBL" id="KV442049">
    <property type="protein sequence ID" value="OAQ28359.1"/>
    <property type="molecule type" value="Genomic_DNA"/>
</dbReference>
<sequence length="763" mass="85746">MGEKHEIDPEKDIHNLEKAYAGDSISLEEAEVENSKIEAVRLVVPITDDITLVALTFRFWVLSLFFAVIGSVIQQYYMFRVASGSFSIYFVNLATYAMGTAMARVLPTSKLTVGGYSFSLNPGPFNIKEHALIGIAVSTAATSAYAIEILSSMDLFLNHQINAFGGIVLIITTQCLGYGMAGVLRKYLVYPAEMVWWGNLVQVVFYNAMHNTDEFKSKRMFRGWSYMKYFWIVCGAMFIYEFIPQYIAPLLVFFDWVCWFKPFDYDFWALFSSNGGGGAGILSLSFDWTAIGGATMWLPLATQLSQYGGIVLSYWIIFPIIWLNNVFNAKLYGRPLTSGLYSLDGKPFKIKPLLNEDYSLNEEKYLAGQPATMTPMYALVFMYSFIALAGCMSHILCFHGADIWKTWKQSRNSTDEDIHVKMMKAYPEVPQLWYAAFYVVMVGLSCMVCEVYGLQLPWWGLLVALALSWVLTLPIGAMVAITGTGPGLNVITELVCGFMFPGKPIANMAFKCYGYMAMYQCHTLLADLKLGLYMKIAPRSMFTAQIWGAFIGSIFNYLTMHVIINARRGYLDGTEEDPSGLWTGVSPQIFWGSALIYGALGPIKMFGPSSYYNFIYWGFLIGAVIPVIQWGLSKKYTNIKWSRFNIAVLTGGMSAYPGGQPIGVLPSIILCLVWQFWVFRYKKEFWSKYTFILSAALDTGAAFTGLFLFIFLQGGVSSTLNFSFPSWFLNHYDEDGNAPYKSVDRCGAFENKWESGMLPTPPK</sequence>